<gene>
    <name evidence="2" type="ORF">BAE30_03765</name>
</gene>
<comment type="caution">
    <text evidence="2">The sequence shown here is derived from an EMBL/GenBank/DDBJ whole genome shotgun (WGS) entry which is preliminary data.</text>
</comment>
<accession>A0A1E7YZ64</accession>
<keyword evidence="1" id="KW-0732">Signal</keyword>
<proteinExistence type="predicted"/>
<dbReference type="PROSITE" id="PS51257">
    <property type="entry name" value="PROKAR_LIPOPROTEIN"/>
    <property type="match status" value="1"/>
</dbReference>
<organism evidence="2 3">
    <name type="scientific">Acidithiobacillus caldus</name>
    <dbReference type="NCBI Taxonomy" id="33059"/>
    <lineage>
        <taxon>Bacteria</taxon>
        <taxon>Pseudomonadati</taxon>
        <taxon>Pseudomonadota</taxon>
        <taxon>Acidithiobacillia</taxon>
        <taxon>Acidithiobacillales</taxon>
        <taxon>Acidithiobacillaceae</taxon>
        <taxon>Acidithiobacillus</taxon>
    </lineage>
</organism>
<sequence>MKGFRLTSVIIASAVLAGCAQQPSSPSVGKPLPADAVYIVAPRSAAAECKLASHAILKVSGGNEFNSQMGAGGGCVIMNTGMGPEVGYLSGVREIQISPLGADRSKVIALPETGTAIAQLLGGKLIVTNLDKHFAFHKGS</sequence>
<protein>
    <recommendedName>
        <fullName evidence="4">Lipoprotein</fullName>
    </recommendedName>
</protein>
<dbReference type="EMBL" id="LZYH01000332">
    <property type="protein sequence ID" value="OFC61801.1"/>
    <property type="molecule type" value="Genomic_DNA"/>
</dbReference>
<evidence type="ECO:0000313" key="2">
    <source>
        <dbReference type="EMBL" id="OFC61801.1"/>
    </source>
</evidence>
<evidence type="ECO:0000256" key="1">
    <source>
        <dbReference type="SAM" id="SignalP"/>
    </source>
</evidence>
<evidence type="ECO:0000313" key="3">
    <source>
        <dbReference type="Proteomes" id="UP000175707"/>
    </source>
</evidence>
<evidence type="ECO:0008006" key="4">
    <source>
        <dbReference type="Google" id="ProtNLM"/>
    </source>
</evidence>
<dbReference type="Proteomes" id="UP000175707">
    <property type="component" value="Unassembled WGS sequence"/>
</dbReference>
<reference evidence="2 3" key="1">
    <citation type="submission" date="2016-06" db="EMBL/GenBank/DDBJ databases">
        <title>Gene turnover analysis identifies the evolutionary adaptation of the extremophile Acidithiobacillus caldus.</title>
        <authorList>
            <person name="Zhang X."/>
        </authorList>
    </citation>
    <scope>NUCLEOTIDE SEQUENCE [LARGE SCALE GENOMIC DNA]</scope>
    <source>
        <strain evidence="2 3">S1</strain>
    </source>
</reference>
<feature type="signal peptide" evidence="1">
    <location>
        <begin position="1"/>
        <end position="17"/>
    </location>
</feature>
<dbReference type="AlphaFoldDB" id="A0A1E7YZ64"/>
<name>A0A1E7YZ64_9PROT</name>
<feature type="chain" id="PRO_5009209232" description="Lipoprotein" evidence="1">
    <location>
        <begin position="18"/>
        <end position="140"/>
    </location>
</feature>